<dbReference type="Proteomes" id="UP000318416">
    <property type="component" value="Unassembled WGS sequence"/>
</dbReference>
<name>A0A561EJT8_9ACTN</name>
<keyword evidence="3" id="KW-1185">Reference proteome</keyword>
<evidence type="ECO:0008006" key="4">
    <source>
        <dbReference type="Google" id="ProtNLM"/>
    </source>
</evidence>
<evidence type="ECO:0000313" key="2">
    <source>
        <dbReference type="EMBL" id="TWE15842.1"/>
    </source>
</evidence>
<dbReference type="EMBL" id="VIVR01000001">
    <property type="protein sequence ID" value="TWE15842.1"/>
    <property type="molecule type" value="Genomic_DNA"/>
</dbReference>
<feature type="region of interest" description="Disordered" evidence="1">
    <location>
        <begin position="57"/>
        <end position="79"/>
    </location>
</feature>
<evidence type="ECO:0000256" key="1">
    <source>
        <dbReference type="SAM" id="MobiDB-lite"/>
    </source>
</evidence>
<organism evidence="2 3">
    <name type="scientific">Kitasatospora atroaurantiaca</name>
    <dbReference type="NCBI Taxonomy" id="285545"/>
    <lineage>
        <taxon>Bacteria</taxon>
        <taxon>Bacillati</taxon>
        <taxon>Actinomycetota</taxon>
        <taxon>Actinomycetes</taxon>
        <taxon>Kitasatosporales</taxon>
        <taxon>Streptomycetaceae</taxon>
        <taxon>Kitasatospora</taxon>
    </lineage>
</organism>
<protein>
    <recommendedName>
        <fullName evidence="4">RibD domain-containing protein</fullName>
    </recommendedName>
</protein>
<evidence type="ECO:0000313" key="3">
    <source>
        <dbReference type="Proteomes" id="UP000318416"/>
    </source>
</evidence>
<feature type="compositionally biased region" description="Basic residues" evidence="1">
    <location>
        <begin position="65"/>
        <end position="79"/>
    </location>
</feature>
<dbReference type="RefSeq" id="WP_246192487.1">
    <property type="nucleotide sequence ID" value="NZ_BAAABR010000018.1"/>
</dbReference>
<reference evidence="2 3" key="1">
    <citation type="submission" date="2019-06" db="EMBL/GenBank/DDBJ databases">
        <title>Sequencing the genomes of 1000 actinobacteria strains.</title>
        <authorList>
            <person name="Klenk H.-P."/>
        </authorList>
    </citation>
    <scope>NUCLEOTIDE SEQUENCE [LARGE SCALE GENOMIC DNA]</scope>
    <source>
        <strain evidence="2 3">DSM 41649</strain>
    </source>
</reference>
<accession>A0A561EJT8</accession>
<dbReference type="AlphaFoldDB" id="A0A561EJT8"/>
<gene>
    <name evidence="2" type="ORF">FB465_0789</name>
</gene>
<sequence>MRKLILMMSVSLNGFIKGPEQHIDWHLVDDPAGAGSGGAPAGAPARLEAEHIQREGNHAAVRPGAAKRARHRRIGRRLM</sequence>
<proteinExistence type="predicted"/>
<comment type="caution">
    <text evidence="2">The sequence shown here is derived from an EMBL/GenBank/DDBJ whole genome shotgun (WGS) entry which is preliminary data.</text>
</comment>